<keyword evidence="3" id="KW-0804">Transcription</keyword>
<dbReference type="PROSITE" id="PS50949">
    <property type="entry name" value="HTH_GNTR"/>
    <property type="match status" value="1"/>
</dbReference>
<gene>
    <name evidence="5" type="ORF">BSZ36_06110</name>
</gene>
<evidence type="ECO:0000256" key="2">
    <source>
        <dbReference type="ARBA" id="ARBA00023125"/>
    </source>
</evidence>
<proteinExistence type="predicted"/>
<evidence type="ECO:0000256" key="3">
    <source>
        <dbReference type="ARBA" id="ARBA00023163"/>
    </source>
</evidence>
<name>A0A259TY89_9BACT</name>
<dbReference type="GO" id="GO:0003700">
    <property type="term" value="F:DNA-binding transcription factor activity"/>
    <property type="evidence" value="ECO:0007669"/>
    <property type="project" value="InterPro"/>
</dbReference>
<evidence type="ECO:0000259" key="4">
    <source>
        <dbReference type="PROSITE" id="PS50949"/>
    </source>
</evidence>
<dbReference type="EMBL" id="MQWB01000001">
    <property type="protein sequence ID" value="OZC02587.1"/>
    <property type="molecule type" value="Genomic_DNA"/>
</dbReference>
<dbReference type="SUPFAM" id="SSF46785">
    <property type="entry name" value="Winged helix' DNA-binding domain"/>
    <property type="match status" value="1"/>
</dbReference>
<keyword evidence="2" id="KW-0238">DNA-binding</keyword>
<accession>A0A259TY89</accession>
<dbReference type="PANTHER" id="PTHR38445">
    <property type="entry name" value="HTH-TYPE TRANSCRIPTIONAL REPRESSOR YTRA"/>
    <property type="match status" value="1"/>
</dbReference>
<dbReference type="FunCoup" id="A0A259TY89">
    <property type="interactions" value="156"/>
</dbReference>
<reference evidence="5 6" key="1">
    <citation type="submission" date="2016-11" db="EMBL/GenBank/DDBJ databases">
        <title>Study of marine rhodopsin-containing bacteria.</title>
        <authorList>
            <person name="Yoshizawa S."/>
            <person name="Kumagai Y."/>
            <person name="Kogure K."/>
        </authorList>
    </citation>
    <scope>NUCLEOTIDE SEQUENCE [LARGE SCALE GENOMIC DNA]</scope>
    <source>
        <strain evidence="5 6">SG-29</strain>
    </source>
</reference>
<dbReference type="RefSeq" id="WP_179271052.1">
    <property type="nucleotide sequence ID" value="NZ_MQWB01000001.1"/>
</dbReference>
<protein>
    <recommendedName>
        <fullName evidence="4">HTH gntR-type domain-containing protein</fullName>
    </recommendedName>
</protein>
<dbReference type="GO" id="GO:0003677">
    <property type="term" value="F:DNA binding"/>
    <property type="evidence" value="ECO:0007669"/>
    <property type="project" value="UniProtKB-KW"/>
</dbReference>
<dbReference type="CDD" id="cd07377">
    <property type="entry name" value="WHTH_GntR"/>
    <property type="match status" value="1"/>
</dbReference>
<organism evidence="5 6">
    <name type="scientific">Rubricoccus marinus</name>
    <dbReference type="NCBI Taxonomy" id="716817"/>
    <lineage>
        <taxon>Bacteria</taxon>
        <taxon>Pseudomonadati</taxon>
        <taxon>Rhodothermota</taxon>
        <taxon>Rhodothermia</taxon>
        <taxon>Rhodothermales</taxon>
        <taxon>Rubricoccaceae</taxon>
        <taxon>Rubricoccus</taxon>
    </lineage>
</organism>
<evidence type="ECO:0000313" key="5">
    <source>
        <dbReference type="EMBL" id="OZC02587.1"/>
    </source>
</evidence>
<dbReference type="SMART" id="SM00345">
    <property type="entry name" value="HTH_GNTR"/>
    <property type="match status" value="1"/>
</dbReference>
<dbReference type="InterPro" id="IPR036390">
    <property type="entry name" value="WH_DNA-bd_sf"/>
</dbReference>
<feature type="domain" description="HTH gntR-type" evidence="4">
    <location>
        <begin position="10"/>
        <end position="78"/>
    </location>
</feature>
<dbReference type="InterPro" id="IPR036388">
    <property type="entry name" value="WH-like_DNA-bd_sf"/>
</dbReference>
<comment type="caution">
    <text evidence="5">The sequence shown here is derived from an EMBL/GenBank/DDBJ whole genome shotgun (WGS) entry which is preliminary data.</text>
</comment>
<dbReference type="InterPro" id="IPR000524">
    <property type="entry name" value="Tscrpt_reg_HTH_GntR"/>
</dbReference>
<sequence length="307" mass="33890">MITLDRDAPLSVGEQLVEQLRFQVAAGQYKPGDRLPSTRALGDQVGVSFHTVRKAYQRLADENLLEVRRGGGYFVSQPVPLSTAERMERGSATVQDALQKLVALGLDEEEMDYVVQEQLAYFERPGARRTLLFAGPYRELAEAGAEQASAALQERVEAVLVADLRRHAEADAVIAPLASIQVVKRAVPKAEVVGVDVRFPYDTLERVAQRAKGETVALITRSRDGAAPIEAALREQSGFDGAFIAITTDEERRRIEQVVRQADLVLYTPGARRRVRALAQTNERPHAEVAPVVTQESLERVRQTVGR</sequence>
<dbReference type="InParanoid" id="A0A259TY89"/>
<evidence type="ECO:0000313" key="6">
    <source>
        <dbReference type="Proteomes" id="UP000216446"/>
    </source>
</evidence>
<keyword evidence="1" id="KW-0805">Transcription regulation</keyword>
<dbReference type="Gene3D" id="1.10.10.10">
    <property type="entry name" value="Winged helix-like DNA-binding domain superfamily/Winged helix DNA-binding domain"/>
    <property type="match status" value="1"/>
</dbReference>
<keyword evidence="6" id="KW-1185">Reference proteome</keyword>
<dbReference type="Proteomes" id="UP000216446">
    <property type="component" value="Unassembled WGS sequence"/>
</dbReference>
<dbReference type="AlphaFoldDB" id="A0A259TY89"/>
<evidence type="ECO:0000256" key="1">
    <source>
        <dbReference type="ARBA" id="ARBA00023015"/>
    </source>
</evidence>
<dbReference type="Pfam" id="PF00392">
    <property type="entry name" value="GntR"/>
    <property type="match status" value="1"/>
</dbReference>
<dbReference type="PANTHER" id="PTHR38445:SF9">
    <property type="entry name" value="HTH-TYPE TRANSCRIPTIONAL REPRESSOR YTRA"/>
    <property type="match status" value="1"/>
</dbReference>